<accession>A0A1I1DHG1</accession>
<keyword evidence="2" id="KW-1185">Reference proteome</keyword>
<reference evidence="1 2" key="1">
    <citation type="submission" date="2016-10" db="EMBL/GenBank/DDBJ databases">
        <authorList>
            <person name="de Groot N.N."/>
        </authorList>
    </citation>
    <scope>NUCLEOTIDE SEQUENCE [LARGE SCALE GENOMIC DNA]</scope>
    <source>
        <strain evidence="1 2">DSM 6793</strain>
    </source>
</reference>
<sequence length="41" mass="4594">MPLISQRHFYEIQYKNNAFVHQSVKTLNSGACLVGVNSVIS</sequence>
<dbReference type="AlphaFoldDB" id="A0A1I1DHG1"/>
<name>A0A1I1DHG1_9BACT</name>
<protein>
    <submittedName>
        <fullName evidence="1">Uncharacterized protein</fullName>
    </submittedName>
</protein>
<dbReference type="Proteomes" id="UP000199514">
    <property type="component" value="Unassembled WGS sequence"/>
</dbReference>
<evidence type="ECO:0000313" key="2">
    <source>
        <dbReference type="Proteomes" id="UP000199514"/>
    </source>
</evidence>
<gene>
    <name evidence="1" type="ORF">SAMN05421780_101225</name>
</gene>
<dbReference type="EMBL" id="FOLE01000001">
    <property type="protein sequence ID" value="SFB74385.1"/>
    <property type="molecule type" value="Genomic_DNA"/>
</dbReference>
<organism evidence="1 2">
    <name type="scientific">Flexibacter flexilis DSM 6793</name>
    <dbReference type="NCBI Taxonomy" id="927664"/>
    <lineage>
        <taxon>Bacteria</taxon>
        <taxon>Pseudomonadati</taxon>
        <taxon>Bacteroidota</taxon>
        <taxon>Cytophagia</taxon>
        <taxon>Cytophagales</taxon>
        <taxon>Flexibacteraceae</taxon>
        <taxon>Flexibacter</taxon>
    </lineage>
</organism>
<proteinExistence type="predicted"/>
<evidence type="ECO:0000313" key="1">
    <source>
        <dbReference type="EMBL" id="SFB74385.1"/>
    </source>
</evidence>